<evidence type="ECO:0000256" key="9">
    <source>
        <dbReference type="ARBA" id="ARBA00022833"/>
    </source>
</evidence>
<dbReference type="InterPro" id="IPR006293">
    <property type="entry name" value="DNA_helicase_ATP-dep_RecQ_bac"/>
</dbReference>
<dbReference type="GO" id="GO:0030894">
    <property type="term" value="C:replisome"/>
    <property type="evidence" value="ECO:0007669"/>
    <property type="project" value="TreeGrafter"/>
</dbReference>
<evidence type="ECO:0000256" key="15">
    <source>
        <dbReference type="ARBA" id="ARBA00034617"/>
    </source>
</evidence>
<evidence type="ECO:0000256" key="14">
    <source>
        <dbReference type="ARBA" id="ARBA00023235"/>
    </source>
</evidence>
<dbReference type="GO" id="GO:0005737">
    <property type="term" value="C:cytoplasm"/>
    <property type="evidence" value="ECO:0007669"/>
    <property type="project" value="TreeGrafter"/>
</dbReference>
<evidence type="ECO:0000313" key="21">
    <source>
        <dbReference type="Proteomes" id="UP001143372"/>
    </source>
</evidence>
<keyword evidence="10" id="KW-0067">ATP-binding</keyword>
<keyword evidence="9" id="KW-0862">Zinc</keyword>
<dbReference type="PANTHER" id="PTHR13710:SF105">
    <property type="entry name" value="ATP-DEPENDENT DNA HELICASE Q1"/>
    <property type="match status" value="1"/>
</dbReference>
<dbReference type="GO" id="GO:0043138">
    <property type="term" value="F:3'-5' DNA helicase activity"/>
    <property type="evidence" value="ECO:0007669"/>
    <property type="project" value="UniProtKB-EC"/>
</dbReference>
<dbReference type="PROSITE" id="PS51194">
    <property type="entry name" value="HELICASE_CTER"/>
    <property type="match status" value="1"/>
</dbReference>
<dbReference type="SUPFAM" id="SSF52540">
    <property type="entry name" value="P-loop containing nucleoside triphosphate hydrolases"/>
    <property type="match status" value="2"/>
</dbReference>
<dbReference type="GO" id="GO:0005524">
    <property type="term" value="F:ATP binding"/>
    <property type="evidence" value="ECO:0007669"/>
    <property type="project" value="UniProtKB-KW"/>
</dbReference>
<dbReference type="GO" id="GO:0006310">
    <property type="term" value="P:DNA recombination"/>
    <property type="evidence" value="ECO:0007669"/>
    <property type="project" value="UniProtKB-UniRule"/>
</dbReference>
<evidence type="ECO:0000256" key="4">
    <source>
        <dbReference type="ARBA" id="ARBA00022723"/>
    </source>
</evidence>
<dbReference type="Pfam" id="PF00570">
    <property type="entry name" value="HRDC"/>
    <property type="match status" value="1"/>
</dbReference>
<evidence type="ECO:0000256" key="8">
    <source>
        <dbReference type="ARBA" id="ARBA00022806"/>
    </source>
</evidence>
<dbReference type="Pfam" id="PF16124">
    <property type="entry name" value="RecQ_Zn_bind"/>
    <property type="match status" value="1"/>
</dbReference>
<keyword evidence="8 20" id="KW-0347">Helicase</keyword>
<sequence>MTALALAQRPSGLPPALEDEKRRVLKQAFGFDEFRPGQERVIDALLAGRDVLAVMPTGAGKSLCYQVPALVMGGLAIVVSPLIALMQDQVAGLLLDGVQAEAIHSAKSREENVASWRRVASGEAKLLYLAPERLMTERMLQALSRLPVSLIAIDEAHCVSQWGHSFRAEYLSLGKAREALPGARMVALTATADQTTQDDILQKLFDGRADAFVAGFDRPNISISVAEKRDVGQAIEAYVASRPGMSGVIYRISRKKVDETTARLQARGVKALAYHAGMDAADRAAAQETFLAEPGVVMVATVAFGMGIDKSDVRFVLHGDAPGSLEAYYQEIGRAGRDGEPAEALMFYGLEDIRTRRRFIDEQDSAPERKRMEAQRLDALVGFCETTACRRATLLAYFGETSKPCGNCDVCLDPPEVVDGTTEARLLLGLVAGTGERFGAAHVVALAVGHLSETVQARGHDKLREFGRGADRPAAEWRAILRQLVAAGALTVETGAYGGLTIPPKGRRILDGAERISIAKPKPKSRERRRMTAEAMAPEGVDLDLLAKLKALRRELAVKRAVPAYVIFADKTLMEMAAVRPQDEDALARVKGVGAAKLEAFGDYFLKVLRGG</sequence>
<dbReference type="GO" id="GO:0016787">
    <property type="term" value="F:hydrolase activity"/>
    <property type="evidence" value="ECO:0007669"/>
    <property type="project" value="UniProtKB-KW"/>
</dbReference>
<evidence type="ECO:0000256" key="16">
    <source>
        <dbReference type="NCBIfam" id="TIGR01389"/>
    </source>
</evidence>
<dbReference type="GO" id="GO:0006281">
    <property type="term" value="P:DNA repair"/>
    <property type="evidence" value="ECO:0007669"/>
    <property type="project" value="UniProtKB-KW"/>
</dbReference>
<keyword evidence="5" id="KW-0547">Nucleotide-binding</keyword>
<dbReference type="CDD" id="cd17920">
    <property type="entry name" value="DEXHc_RecQ"/>
    <property type="match status" value="1"/>
</dbReference>
<dbReference type="InterPro" id="IPR036388">
    <property type="entry name" value="WH-like_DNA-bd_sf"/>
</dbReference>
<dbReference type="SUPFAM" id="SSF47819">
    <property type="entry name" value="HRDC-like"/>
    <property type="match status" value="1"/>
</dbReference>
<dbReference type="PROSITE" id="PS50967">
    <property type="entry name" value="HRDC"/>
    <property type="match status" value="1"/>
</dbReference>
<comment type="similarity">
    <text evidence="3">Belongs to the helicase family. RecQ subfamily.</text>
</comment>
<dbReference type="InterPro" id="IPR014001">
    <property type="entry name" value="Helicase_ATP-bd"/>
</dbReference>
<dbReference type="Gene3D" id="3.40.50.300">
    <property type="entry name" value="P-loop containing nucleotide triphosphate hydrolases"/>
    <property type="match status" value="2"/>
</dbReference>
<dbReference type="SMART" id="SM00490">
    <property type="entry name" value="HELICc"/>
    <property type="match status" value="1"/>
</dbReference>
<name>A0A9W6J4Q7_9HYPH</name>
<dbReference type="Pfam" id="PF00270">
    <property type="entry name" value="DEAD"/>
    <property type="match status" value="1"/>
</dbReference>
<dbReference type="InterPro" id="IPR004589">
    <property type="entry name" value="DNA_helicase_ATP-dep_RecQ"/>
</dbReference>
<dbReference type="Pfam" id="PF09382">
    <property type="entry name" value="RQC"/>
    <property type="match status" value="1"/>
</dbReference>
<comment type="cofactor">
    <cofactor evidence="1">
        <name>Mg(2+)</name>
        <dbReference type="ChEBI" id="CHEBI:18420"/>
    </cofactor>
</comment>
<feature type="domain" description="HRDC" evidence="17">
    <location>
        <begin position="539"/>
        <end position="612"/>
    </location>
</feature>
<evidence type="ECO:0000256" key="11">
    <source>
        <dbReference type="ARBA" id="ARBA00023125"/>
    </source>
</evidence>
<dbReference type="FunFam" id="3.40.50.300:FF:001389">
    <property type="entry name" value="ATP-dependent DNA helicase RecQ"/>
    <property type="match status" value="1"/>
</dbReference>
<evidence type="ECO:0000256" key="13">
    <source>
        <dbReference type="ARBA" id="ARBA00023204"/>
    </source>
</evidence>
<evidence type="ECO:0000256" key="7">
    <source>
        <dbReference type="ARBA" id="ARBA00022801"/>
    </source>
</evidence>
<accession>A0A9W6J4Q7</accession>
<evidence type="ECO:0000313" key="20">
    <source>
        <dbReference type="EMBL" id="GLK69334.1"/>
    </source>
</evidence>
<keyword evidence="13" id="KW-0234">DNA repair</keyword>
<reference evidence="20" key="2">
    <citation type="submission" date="2023-01" db="EMBL/GenBank/DDBJ databases">
        <authorList>
            <person name="Sun Q."/>
            <person name="Evtushenko L."/>
        </authorList>
    </citation>
    <scope>NUCLEOTIDE SEQUENCE</scope>
    <source>
        <strain evidence="20">VKM B-2347</strain>
    </source>
</reference>
<comment type="cofactor">
    <cofactor evidence="2">
        <name>Zn(2+)</name>
        <dbReference type="ChEBI" id="CHEBI:29105"/>
    </cofactor>
</comment>
<dbReference type="InterPro" id="IPR044876">
    <property type="entry name" value="HRDC_dom_sf"/>
</dbReference>
<evidence type="ECO:0000256" key="5">
    <source>
        <dbReference type="ARBA" id="ARBA00022741"/>
    </source>
</evidence>
<reference evidence="20" key="1">
    <citation type="journal article" date="2014" name="Int. J. Syst. Evol. Microbiol.">
        <title>Complete genome sequence of Corynebacterium casei LMG S-19264T (=DSM 44701T), isolated from a smear-ripened cheese.</title>
        <authorList>
            <consortium name="US DOE Joint Genome Institute (JGI-PGF)"/>
            <person name="Walter F."/>
            <person name="Albersmeier A."/>
            <person name="Kalinowski J."/>
            <person name="Ruckert C."/>
        </authorList>
    </citation>
    <scope>NUCLEOTIDE SEQUENCE</scope>
    <source>
        <strain evidence="20">VKM B-2347</strain>
    </source>
</reference>
<dbReference type="CDD" id="cd18794">
    <property type="entry name" value="SF2_C_RecQ"/>
    <property type="match status" value="1"/>
</dbReference>
<dbReference type="GO" id="GO:0009432">
    <property type="term" value="P:SOS response"/>
    <property type="evidence" value="ECO:0007669"/>
    <property type="project" value="UniProtKB-UniRule"/>
</dbReference>
<proteinExistence type="inferred from homology"/>
<dbReference type="AlphaFoldDB" id="A0A9W6J4Q7"/>
<dbReference type="GO" id="GO:0046872">
    <property type="term" value="F:metal ion binding"/>
    <property type="evidence" value="ECO:0007669"/>
    <property type="project" value="UniProtKB-KW"/>
</dbReference>
<comment type="catalytic activity">
    <reaction evidence="15">
        <text>Couples ATP hydrolysis with the unwinding of duplex DNA by translocating in the 3'-5' direction.</text>
        <dbReference type="EC" id="5.6.2.4"/>
    </reaction>
</comment>
<dbReference type="GO" id="GO:0043590">
    <property type="term" value="C:bacterial nucleoid"/>
    <property type="evidence" value="ECO:0007669"/>
    <property type="project" value="TreeGrafter"/>
</dbReference>
<dbReference type="PANTHER" id="PTHR13710">
    <property type="entry name" value="DNA HELICASE RECQ FAMILY MEMBER"/>
    <property type="match status" value="1"/>
</dbReference>
<evidence type="ECO:0000256" key="12">
    <source>
        <dbReference type="ARBA" id="ARBA00023172"/>
    </source>
</evidence>
<dbReference type="RefSeq" id="WP_271169562.1">
    <property type="nucleotide sequence ID" value="NZ_BSFI01000021.1"/>
</dbReference>
<keyword evidence="21" id="KW-1185">Reference proteome</keyword>
<evidence type="ECO:0000259" key="19">
    <source>
        <dbReference type="PROSITE" id="PS51194"/>
    </source>
</evidence>
<dbReference type="InterPro" id="IPR032284">
    <property type="entry name" value="RecQ_Zn-bd"/>
</dbReference>
<dbReference type="GO" id="GO:0003677">
    <property type="term" value="F:DNA binding"/>
    <property type="evidence" value="ECO:0007669"/>
    <property type="project" value="UniProtKB-KW"/>
</dbReference>
<feature type="domain" description="Helicase ATP-binding" evidence="18">
    <location>
        <begin position="42"/>
        <end position="210"/>
    </location>
</feature>
<dbReference type="PROSITE" id="PS51192">
    <property type="entry name" value="HELICASE_ATP_BIND_1"/>
    <property type="match status" value="1"/>
</dbReference>
<keyword evidence="7" id="KW-0378">Hydrolase</keyword>
<dbReference type="GO" id="GO:0006260">
    <property type="term" value="P:DNA replication"/>
    <property type="evidence" value="ECO:0007669"/>
    <property type="project" value="InterPro"/>
</dbReference>
<protein>
    <recommendedName>
        <fullName evidence="16">DNA helicase RecQ</fullName>
        <ecNumber evidence="16">5.6.2.4</ecNumber>
    </recommendedName>
</protein>
<dbReference type="InterPro" id="IPR001650">
    <property type="entry name" value="Helicase_C-like"/>
</dbReference>
<evidence type="ECO:0000259" key="18">
    <source>
        <dbReference type="PROSITE" id="PS51192"/>
    </source>
</evidence>
<keyword evidence="4" id="KW-0479">Metal-binding</keyword>
<dbReference type="NCBIfam" id="TIGR01389">
    <property type="entry name" value="recQ"/>
    <property type="match status" value="1"/>
</dbReference>
<dbReference type="SMART" id="SM00341">
    <property type="entry name" value="HRDC"/>
    <property type="match status" value="1"/>
</dbReference>
<keyword evidence="11" id="KW-0238">DNA-binding</keyword>
<evidence type="ECO:0000256" key="3">
    <source>
        <dbReference type="ARBA" id="ARBA00005446"/>
    </source>
</evidence>
<dbReference type="InterPro" id="IPR018982">
    <property type="entry name" value="RQC_domain"/>
</dbReference>
<dbReference type="SMART" id="SM00487">
    <property type="entry name" value="DEXDc"/>
    <property type="match status" value="1"/>
</dbReference>
<evidence type="ECO:0000256" key="10">
    <source>
        <dbReference type="ARBA" id="ARBA00022840"/>
    </source>
</evidence>
<dbReference type="InterPro" id="IPR002121">
    <property type="entry name" value="HRDC_dom"/>
</dbReference>
<dbReference type="EMBL" id="BSFI01000021">
    <property type="protein sequence ID" value="GLK69334.1"/>
    <property type="molecule type" value="Genomic_DNA"/>
</dbReference>
<gene>
    <name evidence="20" type="ORF">GCM10008179_29720</name>
</gene>
<feature type="domain" description="Helicase C-terminal" evidence="19">
    <location>
        <begin position="233"/>
        <end position="378"/>
    </location>
</feature>
<dbReference type="Gene3D" id="1.10.10.10">
    <property type="entry name" value="Winged helix-like DNA-binding domain superfamily/Winged helix DNA-binding domain"/>
    <property type="match status" value="1"/>
</dbReference>
<organism evidence="20 21">
    <name type="scientific">Hansschlegelia plantiphila</name>
    <dbReference type="NCBI Taxonomy" id="374655"/>
    <lineage>
        <taxon>Bacteria</taxon>
        <taxon>Pseudomonadati</taxon>
        <taxon>Pseudomonadota</taxon>
        <taxon>Alphaproteobacteria</taxon>
        <taxon>Hyphomicrobiales</taxon>
        <taxon>Methylopilaceae</taxon>
        <taxon>Hansschlegelia</taxon>
    </lineage>
</organism>
<comment type="caution">
    <text evidence="20">The sequence shown here is derived from an EMBL/GenBank/DDBJ whole genome shotgun (WGS) entry which is preliminary data.</text>
</comment>
<evidence type="ECO:0000259" key="17">
    <source>
        <dbReference type="PROSITE" id="PS50967"/>
    </source>
</evidence>
<dbReference type="InterPro" id="IPR011545">
    <property type="entry name" value="DEAD/DEAH_box_helicase_dom"/>
</dbReference>
<dbReference type="Gene3D" id="1.10.150.80">
    <property type="entry name" value="HRDC domain"/>
    <property type="match status" value="1"/>
</dbReference>
<evidence type="ECO:0000256" key="6">
    <source>
        <dbReference type="ARBA" id="ARBA00022763"/>
    </source>
</evidence>
<dbReference type="InterPro" id="IPR027417">
    <property type="entry name" value="P-loop_NTPase"/>
</dbReference>
<dbReference type="Proteomes" id="UP001143372">
    <property type="component" value="Unassembled WGS sequence"/>
</dbReference>
<dbReference type="GO" id="GO:0009378">
    <property type="term" value="F:four-way junction helicase activity"/>
    <property type="evidence" value="ECO:0007669"/>
    <property type="project" value="TreeGrafter"/>
</dbReference>
<dbReference type="Pfam" id="PF00271">
    <property type="entry name" value="Helicase_C"/>
    <property type="match status" value="1"/>
</dbReference>
<keyword evidence="6" id="KW-0227">DNA damage</keyword>
<dbReference type="EC" id="5.6.2.4" evidence="16"/>
<dbReference type="NCBIfam" id="TIGR00614">
    <property type="entry name" value="recQ_fam"/>
    <property type="match status" value="1"/>
</dbReference>
<evidence type="ECO:0000256" key="1">
    <source>
        <dbReference type="ARBA" id="ARBA00001946"/>
    </source>
</evidence>
<evidence type="ECO:0000256" key="2">
    <source>
        <dbReference type="ARBA" id="ARBA00001947"/>
    </source>
</evidence>
<dbReference type="SMART" id="SM00956">
    <property type="entry name" value="RQC"/>
    <property type="match status" value="1"/>
</dbReference>
<keyword evidence="14" id="KW-0413">Isomerase</keyword>
<keyword evidence="12" id="KW-0233">DNA recombination</keyword>
<dbReference type="InterPro" id="IPR010997">
    <property type="entry name" value="HRDC-like_sf"/>
</dbReference>